<proteinExistence type="predicted"/>
<dbReference type="InterPro" id="IPR036388">
    <property type="entry name" value="WH-like_DNA-bd_sf"/>
</dbReference>
<feature type="domain" description="HTH marR-type" evidence="1">
    <location>
        <begin position="5"/>
        <end position="137"/>
    </location>
</feature>
<dbReference type="PROSITE" id="PS50995">
    <property type="entry name" value="HTH_MARR_2"/>
    <property type="match status" value="1"/>
</dbReference>
<evidence type="ECO:0000313" key="3">
    <source>
        <dbReference type="Proteomes" id="UP001595823"/>
    </source>
</evidence>
<gene>
    <name evidence="2" type="ORF">ACFPET_06030</name>
</gene>
<evidence type="ECO:0000313" key="2">
    <source>
        <dbReference type="EMBL" id="MFC4334751.1"/>
    </source>
</evidence>
<dbReference type="Pfam" id="PF01047">
    <property type="entry name" value="MarR"/>
    <property type="match status" value="1"/>
</dbReference>
<keyword evidence="3" id="KW-1185">Reference proteome</keyword>
<dbReference type="EMBL" id="JBHSDK010000009">
    <property type="protein sequence ID" value="MFC4334751.1"/>
    <property type="molecule type" value="Genomic_DNA"/>
</dbReference>
<dbReference type="SUPFAM" id="SSF46785">
    <property type="entry name" value="Winged helix' DNA-binding domain"/>
    <property type="match status" value="1"/>
</dbReference>
<dbReference type="SMART" id="SM00347">
    <property type="entry name" value="HTH_MARR"/>
    <property type="match status" value="1"/>
</dbReference>
<dbReference type="InterPro" id="IPR052526">
    <property type="entry name" value="HTH-type_Bedaq_tolerance"/>
</dbReference>
<sequence>MNDNRDSLASQLRVISVDFYRMLRRLTPNHHLTLSQGLTLRLLVKRGPQRLSELAAAESVSLPSMNSIVGRLEREGLAVKEPDPSDRRAVRISVTDEGRRYYDDLADIRHRFLKERLGELTEGEIAALEAALPAFEKLLDWEGSRPDDTGKEPQ</sequence>
<protein>
    <submittedName>
        <fullName evidence="2">MarR family winged helix-turn-helix transcriptional regulator</fullName>
    </submittedName>
</protein>
<evidence type="ECO:0000259" key="1">
    <source>
        <dbReference type="PROSITE" id="PS50995"/>
    </source>
</evidence>
<reference evidence="3" key="1">
    <citation type="journal article" date="2019" name="Int. J. Syst. Evol. Microbiol.">
        <title>The Global Catalogue of Microorganisms (GCM) 10K type strain sequencing project: providing services to taxonomists for standard genome sequencing and annotation.</title>
        <authorList>
            <consortium name="The Broad Institute Genomics Platform"/>
            <consortium name="The Broad Institute Genome Sequencing Center for Infectious Disease"/>
            <person name="Wu L."/>
            <person name="Ma J."/>
        </authorList>
    </citation>
    <scope>NUCLEOTIDE SEQUENCE [LARGE SCALE GENOMIC DNA]</scope>
    <source>
        <strain evidence="3">IBRC-M 10908</strain>
    </source>
</reference>
<name>A0ABV8TWJ7_9ACTN</name>
<dbReference type="PANTHER" id="PTHR39515">
    <property type="entry name" value="CONSERVED PROTEIN"/>
    <property type="match status" value="1"/>
</dbReference>
<dbReference type="Gene3D" id="1.10.10.10">
    <property type="entry name" value="Winged helix-like DNA-binding domain superfamily/Winged helix DNA-binding domain"/>
    <property type="match status" value="1"/>
</dbReference>
<accession>A0ABV8TWJ7</accession>
<dbReference type="Proteomes" id="UP001595823">
    <property type="component" value="Unassembled WGS sequence"/>
</dbReference>
<comment type="caution">
    <text evidence="2">The sequence shown here is derived from an EMBL/GenBank/DDBJ whole genome shotgun (WGS) entry which is preliminary data.</text>
</comment>
<organism evidence="2 3">
    <name type="scientific">Salininema proteolyticum</name>
    <dbReference type="NCBI Taxonomy" id="1607685"/>
    <lineage>
        <taxon>Bacteria</taxon>
        <taxon>Bacillati</taxon>
        <taxon>Actinomycetota</taxon>
        <taxon>Actinomycetes</taxon>
        <taxon>Glycomycetales</taxon>
        <taxon>Glycomycetaceae</taxon>
        <taxon>Salininema</taxon>
    </lineage>
</organism>
<dbReference type="PRINTS" id="PR00598">
    <property type="entry name" value="HTHMARR"/>
</dbReference>
<dbReference type="InterPro" id="IPR036390">
    <property type="entry name" value="WH_DNA-bd_sf"/>
</dbReference>
<dbReference type="RefSeq" id="WP_380618753.1">
    <property type="nucleotide sequence ID" value="NZ_JBHSDK010000009.1"/>
</dbReference>
<dbReference type="PANTHER" id="PTHR39515:SF2">
    <property type="entry name" value="HTH-TYPE TRANSCRIPTIONAL REGULATOR RV0880"/>
    <property type="match status" value="1"/>
</dbReference>
<dbReference type="InterPro" id="IPR000835">
    <property type="entry name" value="HTH_MarR-typ"/>
</dbReference>